<organism evidence="7 8">
    <name type="scientific">Discostella pseudostelligera</name>
    <dbReference type="NCBI Taxonomy" id="259834"/>
    <lineage>
        <taxon>Eukaryota</taxon>
        <taxon>Sar</taxon>
        <taxon>Stramenopiles</taxon>
        <taxon>Ochrophyta</taxon>
        <taxon>Bacillariophyta</taxon>
        <taxon>Coscinodiscophyceae</taxon>
        <taxon>Thalassiosirophycidae</taxon>
        <taxon>Stephanodiscales</taxon>
        <taxon>Stephanodiscaceae</taxon>
        <taxon>Discostella</taxon>
    </lineage>
</organism>
<dbReference type="Pfam" id="PF01466">
    <property type="entry name" value="Skp1"/>
    <property type="match status" value="1"/>
</dbReference>
<accession>A0ABD3MKF9</accession>
<dbReference type="AlphaFoldDB" id="A0ABD3MKF9"/>
<dbReference type="SMART" id="SM00512">
    <property type="entry name" value="Skp1"/>
    <property type="match status" value="1"/>
</dbReference>
<proteinExistence type="inferred from homology"/>
<evidence type="ECO:0000259" key="5">
    <source>
        <dbReference type="Pfam" id="PF01466"/>
    </source>
</evidence>
<keyword evidence="8" id="KW-1185">Reference proteome</keyword>
<dbReference type="InterPro" id="IPR016897">
    <property type="entry name" value="SKP1"/>
</dbReference>
<reference evidence="7 8" key="1">
    <citation type="submission" date="2024-10" db="EMBL/GenBank/DDBJ databases">
        <title>Updated reference genomes for cyclostephanoid diatoms.</title>
        <authorList>
            <person name="Roberts W.R."/>
            <person name="Alverson A.J."/>
        </authorList>
    </citation>
    <scope>NUCLEOTIDE SEQUENCE [LARGE SCALE GENOMIC DNA]</scope>
    <source>
        <strain evidence="7 8">AJA232-27</strain>
    </source>
</reference>
<feature type="compositionally biased region" description="Pro residues" evidence="4">
    <location>
        <begin position="166"/>
        <end position="180"/>
    </location>
</feature>
<comment type="similarity">
    <text evidence="1 3">Belongs to the SKP1 family.</text>
</comment>
<evidence type="ECO:0000256" key="2">
    <source>
        <dbReference type="ARBA" id="ARBA00022786"/>
    </source>
</evidence>
<evidence type="ECO:0000313" key="8">
    <source>
        <dbReference type="Proteomes" id="UP001530293"/>
    </source>
</evidence>
<dbReference type="Gene3D" id="3.30.710.10">
    <property type="entry name" value="Potassium Channel Kv1.1, Chain A"/>
    <property type="match status" value="1"/>
</dbReference>
<evidence type="ECO:0008006" key="9">
    <source>
        <dbReference type="Google" id="ProtNLM"/>
    </source>
</evidence>
<feature type="domain" description="SKP1 component POZ" evidence="6">
    <location>
        <begin position="4"/>
        <end position="64"/>
    </location>
</feature>
<protein>
    <recommendedName>
        <fullName evidence="9">SKP1-like protein</fullName>
    </recommendedName>
</protein>
<sequence length="180" mass="20111">MTTVIKLISKSGDSYELPYDAACLSQVVKDAQPEEDGEVDDVEISKVESACLAKVVEFLKHYHEDPMTEIKTPLEDNNFEGVVKQEWYRNFVTGIDRSLLFELLMAANFMSVQPLLDLACLKVSDELMGKSPEEIRVMLNIPKMTAEEEATARREYRWIFSDESPTAPPPAAAPAPAPEG</sequence>
<dbReference type="EMBL" id="JALLBG020000135">
    <property type="protein sequence ID" value="KAL3762471.1"/>
    <property type="molecule type" value="Genomic_DNA"/>
</dbReference>
<comment type="pathway">
    <text evidence="3">Protein modification; protein ubiquitination.</text>
</comment>
<dbReference type="Proteomes" id="UP001530293">
    <property type="component" value="Unassembled WGS sequence"/>
</dbReference>
<evidence type="ECO:0000313" key="7">
    <source>
        <dbReference type="EMBL" id="KAL3762471.1"/>
    </source>
</evidence>
<dbReference type="InterPro" id="IPR016072">
    <property type="entry name" value="Skp1_comp_dimer"/>
</dbReference>
<evidence type="ECO:0000256" key="4">
    <source>
        <dbReference type="SAM" id="MobiDB-lite"/>
    </source>
</evidence>
<feature type="region of interest" description="Disordered" evidence="4">
    <location>
        <begin position="159"/>
        <end position="180"/>
    </location>
</feature>
<dbReference type="InterPro" id="IPR011333">
    <property type="entry name" value="SKP1/BTB/POZ_sf"/>
</dbReference>
<evidence type="ECO:0000256" key="3">
    <source>
        <dbReference type="PIRNR" id="PIRNR028729"/>
    </source>
</evidence>
<dbReference type="InterPro" id="IPR036296">
    <property type="entry name" value="SKP1-like_dim_sf"/>
</dbReference>
<keyword evidence="2 3" id="KW-0833">Ubl conjugation pathway</keyword>
<dbReference type="InterPro" id="IPR001232">
    <property type="entry name" value="SKP1-like"/>
</dbReference>
<dbReference type="Pfam" id="PF03931">
    <property type="entry name" value="Skp1_POZ"/>
    <property type="match status" value="1"/>
</dbReference>
<dbReference type="PANTHER" id="PTHR11165">
    <property type="entry name" value="SKP1"/>
    <property type="match status" value="1"/>
</dbReference>
<name>A0ABD3MKF9_9STRA</name>
<dbReference type="PIRSF" id="PIRSF028729">
    <property type="entry name" value="E3_ubiquit_lig_SCF_Skp"/>
    <property type="match status" value="1"/>
</dbReference>
<feature type="domain" description="SKP1 component dimerisation" evidence="5">
    <location>
        <begin position="113"/>
        <end position="159"/>
    </location>
</feature>
<dbReference type="SUPFAM" id="SSF81382">
    <property type="entry name" value="Skp1 dimerisation domain-like"/>
    <property type="match status" value="1"/>
</dbReference>
<evidence type="ECO:0000259" key="6">
    <source>
        <dbReference type="Pfam" id="PF03931"/>
    </source>
</evidence>
<dbReference type="InterPro" id="IPR016073">
    <property type="entry name" value="Skp1_comp_POZ"/>
</dbReference>
<gene>
    <name evidence="7" type="ORF">ACHAWU_008174</name>
</gene>
<comment type="caution">
    <text evidence="7">The sequence shown here is derived from an EMBL/GenBank/DDBJ whole genome shotgun (WGS) entry which is preliminary data.</text>
</comment>
<evidence type="ECO:0000256" key="1">
    <source>
        <dbReference type="ARBA" id="ARBA00009993"/>
    </source>
</evidence>
<dbReference type="SUPFAM" id="SSF54695">
    <property type="entry name" value="POZ domain"/>
    <property type="match status" value="1"/>
</dbReference>